<evidence type="ECO:0000313" key="3">
    <source>
        <dbReference type="Proteomes" id="UP000034034"/>
    </source>
</evidence>
<feature type="region of interest" description="Disordered" evidence="1">
    <location>
        <begin position="30"/>
        <end position="59"/>
    </location>
</feature>
<dbReference type="AlphaFoldDB" id="A0A0F7FWG6"/>
<dbReference type="Proteomes" id="UP000034034">
    <property type="component" value="Chromosome"/>
</dbReference>
<dbReference type="STRING" id="408015.SXIM_32830"/>
<organism evidence="2 3">
    <name type="scientific">Streptomyces xiamenensis</name>
    <dbReference type="NCBI Taxonomy" id="408015"/>
    <lineage>
        <taxon>Bacteria</taxon>
        <taxon>Bacillati</taxon>
        <taxon>Actinomycetota</taxon>
        <taxon>Actinomycetes</taxon>
        <taxon>Kitasatosporales</taxon>
        <taxon>Streptomycetaceae</taxon>
        <taxon>Streptomyces</taxon>
    </lineage>
</organism>
<evidence type="ECO:0000313" key="2">
    <source>
        <dbReference type="EMBL" id="AKG44667.1"/>
    </source>
</evidence>
<reference evidence="2" key="1">
    <citation type="submission" date="2019-08" db="EMBL/GenBank/DDBJ databases">
        <title>Complete genome sequence of a mangrove-derived Streptomyces xiamenensis.</title>
        <authorList>
            <person name="Xu J."/>
        </authorList>
    </citation>
    <scope>NUCLEOTIDE SEQUENCE</scope>
    <source>
        <strain evidence="2">318</strain>
    </source>
</reference>
<feature type="compositionally biased region" description="Basic and acidic residues" evidence="1">
    <location>
        <begin position="30"/>
        <end position="39"/>
    </location>
</feature>
<proteinExistence type="predicted"/>
<evidence type="ECO:0000256" key="1">
    <source>
        <dbReference type="SAM" id="MobiDB-lite"/>
    </source>
</evidence>
<sequence>MKPVRWHAALAASMTGMLLTGCAQTTLFKEQARESRPDDSTVVLSETAAERDGEPETPQEIPLLDRSAEEIFFAGMETAFAAESLRAVMVIDDQDGLYEMDMHYDLSGRCVATFSEHGHGGMEFIVTGDEAWVRPDSEFVESLIASEPEWADLIRQQIEGRYRHVTPGEPGADELLTMCRSDEFLDLMDVINDAGADGGYGRWAEKGEPTTHEGAEVIPIDGNDGESWISALVATEGEPYMRHLLVDSGPEGVMELWMSDFGVPVEIEAPSPELVYGPDDLLFDFFGELYV</sequence>
<dbReference type="EMBL" id="CP009922">
    <property type="protein sequence ID" value="AKG44667.1"/>
    <property type="molecule type" value="Genomic_DNA"/>
</dbReference>
<dbReference type="PROSITE" id="PS51257">
    <property type="entry name" value="PROKAR_LIPOPROTEIN"/>
    <property type="match status" value="1"/>
</dbReference>
<name>A0A0F7FWG6_9ACTN</name>
<keyword evidence="2" id="KW-0449">Lipoprotein</keyword>
<dbReference type="KEGG" id="sxi:SXIM_32830"/>
<gene>
    <name evidence="2" type="ORF">SXIM_32830</name>
</gene>
<keyword evidence="3" id="KW-1185">Reference proteome</keyword>
<protein>
    <submittedName>
        <fullName evidence="2">Lipoprotein</fullName>
    </submittedName>
</protein>
<dbReference type="PATRIC" id="fig|408015.6.peg.3323"/>
<dbReference type="HOGENOM" id="CLU_061390_1_0_11"/>
<accession>A0A0F7FWG6</accession>